<evidence type="ECO:0000313" key="1">
    <source>
        <dbReference type="EMBL" id="MDG4512089.1"/>
    </source>
</evidence>
<organism evidence="1 2">
    <name type="scientific">Streptococcus suis</name>
    <dbReference type="NCBI Taxonomy" id="1307"/>
    <lineage>
        <taxon>Bacteria</taxon>
        <taxon>Bacillati</taxon>
        <taxon>Bacillota</taxon>
        <taxon>Bacilli</taxon>
        <taxon>Lactobacillales</taxon>
        <taxon>Streptococcaceae</taxon>
        <taxon>Streptococcus</taxon>
    </lineage>
</organism>
<evidence type="ECO:0008006" key="3">
    <source>
        <dbReference type="Google" id="ProtNLM"/>
    </source>
</evidence>
<sequence>MFKMLSMQNTKMDLSKIEDYWMDTLVERGIFDDTEVHNGLCWRCKTSHAVAAYQIVSHKWKTDMTSFANQMVLCQSCQYEKPDVADAEIVWQWLEVESDHRYWVLQGMAEYEKMYNKTVLQELWDIGTREGEEVERLVTKVMNSSRENSIVLNRATIAGLFRTEIERMRRKAFLNWTGIFKLVS</sequence>
<proteinExistence type="predicted"/>
<dbReference type="Proteomes" id="UP001152879">
    <property type="component" value="Unassembled WGS sequence"/>
</dbReference>
<evidence type="ECO:0000313" key="2">
    <source>
        <dbReference type="Proteomes" id="UP001152879"/>
    </source>
</evidence>
<reference evidence="1" key="1">
    <citation type="submission" date="2022-07" db="EMBL/GenBank/DDBJ databases">
        <title>Whole Genome Sequencing of Streptococcus suis.</title>
        <authorList>
            <person name="Dai X."/>
            <person name="Huang J."/>
            <person name="Wang L."/>
        </authorList>
    </citation>
    <scope>NUCLEOTIDE SEQUENCE</scope>
    <source>
        <strain evidence="1">SFB2</strain>
    </source>
</reference>
<dbReference type="AlphaFoldDB" id="A0A9X4MSU9"/>
<name>A0A9X4MSU9_STRSU</name>
<accession>A0A9X4MSU9</accession>
<comment type="caution">
    <text evidence="1">The sequence shown here is derived from an EMBL/GenBank/DDBJ whole genome shotgun (WGS) entry which is preliminary data.</text>
</comment>
<dbReference type="EMBL" id="JANFML010000009">
    <property type="protein sequence ID" value="MDG4512089.1"/>
    <property type="molecule type" value="Genomic_DNA"/>
</dbReference>
<protein>
    <recommendedName>
        <fullName evidence="3">HNH endonuclease</fullName>
    </recommendedName>
</protein>
<gene>
    <name evidence="1" type="ORF">NOL15_04370</name>
</gene>